<dbReference type="InParanoid" id="A0A1D3CWA1"/>
<keyword evidence="1" id="KW-0732">Signal</keyword>
<keyword evidence="3" id="KW-1185">Reference proteome</keyword>
<dbReference type="Proteomes" id="UP000095192">
    <property type="component" value="Unassembled WGS sequence"/>
</dbReference>
<gene>
    <name evidence="2" type="ORF">cyc_05723</name>
</gene>
<protein>
    <submittedName>
        <fullName evidence="2">Uncharacterized protein</fullName>
    </submittedName>
</protein>
<dbReference type="AlphaFoldDB" id="A0A1D3CWA1"/>
<feature type="chain" id="PRO_5008913955" evidence="1">
    <location>
        <begin position="30"/>
        <end position="480"/>
    </location>
</feature>
<organism evidence="2 3">
    <name type="scientific">Cyclospora cayetanensis</name>
    <dbReference type="NCBI Taxonomy" id="88456"/>
    <lineage>
        <taxon>Eukaryota</taxon>
        <taxon>Sar</taxon>
        <taxon>Alveolata</taxon>
        <taxon>Apicomplexa</taxon>
        <taxon>Conoidasida</taxon>
        <taxon>Coccidia</taxon>
        <taxon>Eucoccidiorida</taxon>
        <taxon>Eimeriorina</taxon>
        <taxon>Eimeriidae</taxon>
        <taxon>Cyclospora</taxon>
    </lineage>
</organism>
<accession>A0A1D3CWA1</accession>
<dbReference type="EMBL" id="JROU02001713">
    <property type="protein sequence ID" value="OEH75481.1"/>
    <property type="molecule type" value="Genomic_DNA"/>
</dbReference>
<feature type="signal peptide" evidence="1">
    <location>
        <begin position="1"/>
        <end position="29"/>
    </location>
</feature>
<reference evidence="2 3" key="1">
    <citation type="journal article" date="2016" name="BMC Genomics">
        <title>Comparative genomics reveals Cyclospora cayetanensis possesses coccidia-like metabolism and invasion components but unique surface antigens.</title>
        <authorList>
            <person name="Liu S."/>
            <person name="Wang L."/>
            <person name="Zheng H."/>
            <person name="Xu Z."/>
            <person name="Roellig D.M."/>
            <person name="Li N."/>
            <person name="Frace M.A."/>
            <person name="Tang K."/>
            <person name="Arrowood M.J."/>
            <person name="Moss D.M."/>
            <person name="Zhang L."/>
            <person name="Feng Y."/>
            <person name="Xiao L."/>
        </authorList>
    </citation>
    <scope>NUCLEOTIDE SEQUENCE [LARGE SCALE GENOMIC DNA]</scope>
    <source>
        <strain evidence="2 3">CHN_HEN01</strain>
    </source>
</reference>
<comment type="caution">
    <text evidence="2">The sequence shown here is derived from an EMBL/GenBank/DDBJ whole genome shotgun (WGS) entry which is preliminary data.</text>
</comment>
<evidence type="ECO:0000313" key="2">
    <source>
        <dbReference type="EMBL" id="OEH75481.1"/>
    </source>
</evidence>
<dbReference type="VEuPathDB" id="ToxoDB:cyc_05723"/>
<evidence type="ECO:0000313" key="3">
    <source>
        <dbReference type="Proteomes" id="UP000095192"/>
    </source>
</evidence>
<evidence type="ECO:0000256" key="1">
    <source>
        <dbReference type="SAM" id="SignalP"/>
    </source>
</evidence>
<sequence>MCAEGTDARLSASLAEELLLLLVTHACLAEAEAAFGAAADAAVETAKNPAAAAAAAATAARAAAAASRALGERPPDGEAAAAAAAAAAGGEGPLLRGFLQLERLLRRARHLVHMLQAPPEVLHDLHNFCGGGGATSDGSSDTAVSPSYRLRLLMLQDTQRLWIGILSVWATLFSPPVVLALQRAKVKHSTVRVAVLIQLIECGSGAVSFLCRSSAPLPFLGDAISEVVTGLGVLPRETLQGVREIPGIPGQFYVRYNTPEQGGGYSDYSLEVSTGAAAADADEPEKTTPRTAFLHTAAFFASDADLDTPSSLLGTPHQEQQQRHEACGCCCRAATRCSCITTPSGIKMSQPRMLRLSSRSVALQASAAALLLSADFSVEAAVEAEAALGYPQIVHGIWCPAEDADSTVVGRGADSAITAGATTAPNSTSWHSVGRLTVLSSRSVVLPEGDSWGSGDPDAPEGLHLCEDILLPARPPTAPE</sequence>
<proteinExistence type="predicted"/>
<name>A0A1D3CWA1_9EIME</name>